<name>A0A3N4LBZ0_9PEZI</name>
<dbReference type="SUPFAM" id="SSF52540">
    <property type="entry name" value="P-loop containing nucleoside triphosphate hydrolases"/>
    <property type="match status" value="1"/>
</dbReference>
<dbReference type="EMBL" id="ML121572">
    <property type="protein sequence ID" value="RPB20390.1"/>
    <property type="molecule type" value="Genomic_DNA"/>
</dbReference>
<dbReference type="STRING" id="1051890.A0A3N4LBZ0"/>
<dbReference type="AlphaFoldDB" id="A0A3N4LBZ0"/>
<protein>
    <recommendedName>
        <fullName evidence="2">Nephrocystin 3-like N-terminal domain-containing protein</fullName>
    </recommendedName>
</protein>
<feature type="domain" description="Nephrocystin 3-like N-terminal" evidence="2">
    <location>
        <begin position="243"/>
        <end position="415"/>
    </location>
</feature>
<dbReference type="InParanoid" id="A0A3N4LBZ0"/>
<evidence type="ECO:0000313" key="3">
    <source>
        <dbReference type="EMBL" id="RPB20390.1"/>
    </source>
</evidence>
<keyword evidence="1" id="KW-0677">Repeat</keyword>
<dbReference type="InterPro" id="IPR027417">
    <property type="entry name" value="P-loop_NTPase"/>
</dbReference>
<dbReference type="PANTHER" id="PTHR10039:SF16">
    <property type="entry name" value="GPI INOSITOL-DEACYLASE"/>
    <property type="match status" value="1"/>
</dbReference>
<reference evidence="3 4" key="1">
    <citation type="journal article" date="2018" name="Nat. Ecol. Evol.">
        <title>Pezizomycetes genomes reveal the molecular basis of ectomycorrhizal truffle lifestyle.</title>
        <authorList>
            <person name="Murat C."/>
            <person name="Payen T."/>
            <person name="Noel B."/>
            <person name="Kuo A."/>
            <person name="Morin E."/>
            <person name="Chen J."/>
            <person name="Kohler A."/>
            <person name="Krizsan K."/>
            <person name="Balestrini R."/>
            <person name="Da Silva C."/>
            <person name="Montanini B."/>
            <person name="Hainaut M."/>
            <person name="Levati E."/>
            <person name="Barry K.W."/>
            <person name="Belfiori B."/>
            <person name="Cichocki N."/>
            <person name="Clum A."/>
            <person name="Dockter R.B."/>
            <person name="Fauchery L."/>
            <person name="Guy J."/>
            <person name="Iotti M."/>
            <person name="Le Tacon F."/>
            <person name="Lindquist E.A."/>
            <person name="Lipzen A."/>
            <person name="Malagnac F."/>
            <person name="Mello A."/>
            <person name="Molinier V."/>
            <person name="Miyauchi S."/>
            <person name="Poulain J."/>
            <person name="Riccioni C."/>
            <person name="Rubini A."/>
            <person name="Sitrit Y."/>
            <person name="Splivallo R."/>
            <person name="Traeger S."/>
            <person name="Wang M."/>
            <person name="Zifcakova L."/>
            <person name="Wipf D."/>
            <person name="Zambonelli A."/>
            <person name="Paolocci F."/>
            <person name="Nowrousian M."/>
            <person name="Ottonello S."/>
            <person name="Baldrian P."/>
            <person name="Spatafora J.W."/>
            <person name="Henrissat B."/>
            <person name="Nagy L.G."/>
            <person name="Aury J.M."/>
            <person name="Wincker P."/>
            <person name="Grigoriev I.V."/>
            <person name="Bonfante P."/>
            <person name="Martin F.M."/>
        </authorList>
    </citation>
    <scope>NUCLEOTIDE SEQUENCE [LARGE SCALE GENOMIC DNA]</scope>
    <source>
        <strain evidence="3 4">ATCC MYA-4762</strain>
    </source>
</reference>
<sequence>MAKRIKLKWRDKEIDVQDTADRLVGWINRFKQVGDLAIQYDPGHAALPWAGVRFILLLFVGDQEKLAAAIVGAERVALLIGRCAIYEQLYLTDGIPKNAKEATENLCQGLLTLYTAILQLLCRLIRVFQAEIKAIDEPESAVNAAVVAVENCCTRPSTCYVFEFTFVTRQYDLQIIQPHVNIPKKLREHLKHFMPIIARIDKNVDEIYNNIEENQRMAILRWFSTVPYQSHHDLACEGRVEHTGAWLFSRKEFTRWKNSEAPAILWLHGIPGAGKTKLVSATIEYLNGIRKFDKVAYFYCKRDEADRRDREKIILSLIKQLACPPKDKTSRPTRICAEALKAYKKEQQDPASRNQLNFDSSLNLLGHQVECFEHPAIVLDALDECSEEVSSHLLRALLSVIRKAKRPLKVFIASRHNLDIENRLRDLPHVCIEARDNAEDIENYVRQQLTLAIQDRRLLRGKVSQELRECIEKGILGDANGMFLWVDWQIREVCKLIRESDIRTRLGKLPKGLTGVYDEIMNSIKSQPDCNFDLATNALKWMLVSARPLKPDELAAAVELDPSMAMDSPTPSQGPILEVDLLIHCCGGLILLDNQLDVVRFSHLSVQEYLE</sequence>
<dbReference type="Gene3D" id="3.40.50.300">
    <property type="entry name" value="P-loop containing nucleotide triphosphate hydrolases"/>
    <property type="match status" value="1"/>
</dbReference>
<proteinExistence type="predicted"/>
<feature type="non-terminal residue" evidence="3">
    <location>
        <position position="611"/>
    </location>
</feature>
<dbReference type="Pfam" id="PF24883">
    <property type="entry name" value="NPHP3_N"/>
    <property type="match status" value="1"/>
</dbReference>
<accession>A0A3N4LBZ0</accession>
<organism evidence="3 4">
    <name type="scientific">Terfezia boudieri ATCC MYA-4762</name>
    <dbReference type="NCBI Taxonomy" id="1051890"/>
    <lineage>
        <taxon>Eukaryota</taxon>
        <taxon>Fungi</taxon>
        <taxon>Dikarya</taxon>
        <taxon>Ascomycota</taxon>
        <taxon>Pezizomycotina</taxon>
        <taxon>Pezizomycetes</taxon>
        <taxon>Pezizales</taxon>
        <taxon>Pezizaceae</taxon>
        <taxon>Terfezia</taxon>
    </lineage>
</organism>
<keyword evidence="4" id="KW-1185">Reference proteome</keyword>
<dbReference type="InterPro" id="IPR056884">
    <property type="entry name" value="NPHP3-like_N"/>
</dbReference>
<gene>
    <name evidence="3" type="ORF">L211DRAFT_792229</name>
</gene>
<dbReference type="OrthoDB" id="7464126at2759"/>
<evidence type="ECO:0000259" key="2">
    <source>
        <dbReference type="Pfam" id="PF24883"/>
    </source>
</evidence>
<evidence type="ECO:0000313" key="4">
    <source>
        <dbReference type="Proteomes" id="UP000267821"/>
    </source>
</evidence>
<evidence type="ECO:0000256" key="1">
    <source>
        <dbReference type="ARBA" id="ARBA00022737"/>
    </source>
</evidence>
<dbReference type="Proteomes" id="UP000267821">
    <property type="component" value="Unassembled WGS sequence"/>
</dbReference>
<dbReference type="PANTHER" id="PTHR10039">
    <property type="entry name" value="AMELOGENIN"/>
    <property type="match status" value="1"/>
</dbReference>